<evidence type="ECO:0000313" key="3">
    <source>
        <dbReference type="Proteomes" id="UP000270673"/>
    </source>
</evidence>
<dbReference type="OrthoDB" id="597501at2"/>
<reference evidence="2 3" key="1">
    <citation type="submission" date="2018-10" db="EMBL/GenBank/DDBJ databases">
        <title>Butyricimonas faecalis sp. nov., isolated from human faeces and emended description of the genus Butyricimonas.</title>
        <authorList>
            <person name="Le Roy T."/>
            <person name="Van der Smissen P."/>
            <person name="Paquot A."/>
            <person name="Delzenne N."/>
            <person name="Muccioli G."/>
            <person name="Collet J.-F."/>
            <person name="Cani P.D."/>
        </authorList>
    </citation>
    <scope>NUCLEOTIDE SEQUENCE [LARGE SCALE GENOMIC DNA]</scope>
    <source>
        <strain evidence="2 3">H184</strain>
    </source>
</reference>
<organism evidence="2 3">
    <name type="scientific">Butyricimonas faecalis</name>
    <dbReference type="NCBI Taxonomy" id="2093856"/>
    <lineage>
        <taxon>Bacteria</taxon>
        <taxon>Pseudomonadati</taxon>
        <taxon>Bacteroidota</taxon>
        <taxon>Bacteroidia</taxon>
        <taxon>Bacteroidales</taxon>
        <taxon>Odoribacteraceae</taxon>
        <taxon>Butyricimonas</taxon>
    </lineage>
</organism>
<protein>
    <submittedName>
        <fullName evidence="2">DUF3109 family protein</fullName>
    </submittedName>
</protein>
<dbReference type="Proteomes" id="UP000270673">
    <property type="component" value="Chromosome"/>
</dbReference>
<proteinExistence type="inferred from homology"/>
<dbReference type="InterPro" id="IPR021458">
    <property type="entry name" value="Rv0495c"/>
</dbReference>
<dbReference type="AlphaFoldDB" id="A0A3S9VX05"/>
<keyword evidence="3" id="KW-1185">Reference proteome</keyword>
<sequence>MIQIGDTIISLDIFEKKFCCDLAACKGICCVEGDSGAPLEAGEAEEIRENYEKIKPYMKPEGIATVEEQGFSVIDIEGDLVTPLIGGRECAYIIEENGCSWCAIEKAWSRGESSFRKPISCHMYPIRVKQYQNYEAMNYDQWTICACARLKGEQEGIPVYVFLKDALIRKYGEEWYEQLCYAAREIETGKIKFGR</sequence>
<dbReference type="Pfam" id="PF11307">
    <property type="entry name" value="DUF3109"/>
    <property type="match status" value="1"/>
</dbReference>
<dbReference type="RefSeq" id="WP_106481472.1">
    <property type="nucleotide sequence ID" value="NZ_CP032819.1"/>
</dbReference>
<accession>A0A3S9VX05</accession>
<comment type="similarity">
    <text evidence="1">Belongs to the Rv0495c family.</text>
</comment>
<dbReference type="EMBL" id="CP032819">
    <property type="protein sequence ID" value="AZS31078.1"/>
    <property type="molecule type" value="Genomic_DNA"/>
</dbReference>
<evidence type="ECO:0000313" key="2">
    <source>
        <dbReference type="EMBL" id="AZS31078.1"/>
    </source>
</evidence>
<dbReference type="KEGG" id="buy:D8S85_16960"/>
<evidence type="ECO:0000256" key="1">
    <source>
        <dbReference type="ARBA" id="ARBA00093770"/>
    </source>
</evidence>
<name>A0A3S9VX05_9BACT</name>
<gene>
    <name evidence="2" type="ORF">D8S85_16960</name>
</gene>